<proteinExistence type="predicted"/>
<dbReference type="Proteomes" id="UP001310594">
    <property type="component" value="Unassembled WGS sequence"/>
</dbReference>
<evidence type="ECO:0000313" key="3">
    <source>
        <dbReference type="Proteomes" id="UP001310594"/>
    </source>
</evidence>
<name>A0AAN8A1R2_9PEZI</name>
<dbReference type="InterPro" id="IPR038883">
    <property type="entry name" value="AN11006-like"/>
</dbReference>
<gene>
    <name evidence="2" type="ORF">LTR97_008409</name>
</gene>
<comment type="caution">
    <text evidence="2">The sequence shown here is derived from an EMBL/GenBank/DDBJ whole genome shotgun (WGS) entry which is preliminary data.</text>
</comment>
<dbReference type="AlphaFoldDB" id="A0AAN8A1R2"/>
<organism evidence="2 3">
    <name type="scientific">Elasticomyces elasticus</name>
    <dbReference type="NCBI Taxonomy" id="574655"/>
    <lineage>
        <taxon>Eukaryota</taxon>
        <taxon>Fungi</taxon>
        <taxon>Dikarya</taxon>
        <taxon>Ascomycota</taxon>
        <taxon>Pezizomycotina</taxon>
        <taxon>Dothideomycetes</taxon>
        <taxon>Dothideomycetidae</taxon>
        <taxon>Mycosphaerellales</taxon>
        <taxon>Teratosphaeriaceae</taxon>
        <taxon>Elasticomyces</taxon>
    </lineage>
</organism>
<evidence type="ECO:0000313" key="2">
    <source>
        <dbReference type="EMBL" id="KAK5695989.1"/>
    </source>
</evidence>
<evidence type="ECO:0000256" key="1">
    <source>
        <dbReference type="SAM" id="MobiDB-lite"/>
    </source>
</evidence>
<protein>
    <submittedName>
        <fullName evidence="2">Uncharacterized protein</fullName>
    </submittedName>
</protein>
<dbReference type="EMBL" id="JAVRQU010000013">
    <property type="protein sequence ID" value="KAK5695989.1"/>
    <property type="molecule type" value="Genomic_DNA"/>
</dbReference>
<dbReference type="PANTHER" id="PTHR42085">
    <property type="entry name" value="F-BOX DOMAIN-CONTAINING PROTEIN"/>
    <property type="match status" value="1"/>
</dbReference>
<dbReference type="PANTHER" id="PTHR42085:SF2">
    <property type="entry name" value="F-BOX DOMAIN-CONTAINING PROTEIN"/>
    <property type="match status" value="1"/>
</dbReference>
<feature type="region of interest" description="Disordered" evidence="1">
    <location>
        <begin position="1"/>
        <end position="23"/>
    </location>
</feature>
<reference evidence="2" key="1">
    <citation type="submission" date="2023-08" db="EMBL/GenBank/DDBJ databases">
        <title>Black Yeasts Isolated from many extreme environments.</title>
        <authorList>
            <person name="Coleine C."/>
            <person name="Stajich J.E."/>
            <person name="Selbmann L."/>
        </authorList>
    </citation>
    <scope>NUCLEOTIDE SEQUENCE</scope>
    <source>
        <strain evidence="2">CCFEE 5810</strain>
    </source>
</reference>
<accession>A0AAN8A1R2</accession>
<sequence>MPKRSRDAESQVPRKERKVEGQHDSSTTFVDCKLLELSAELRNIIYELVLLSKDAIFVTPTLRSPSLLQVSRQIRTETLAMWYESNTFEITVNDCKADLLHAWCRNHHALGVSPPAVLDITGIPDWGNLATWCKAICEDDCSALRKDSLDSRLECVIAAATEIAASCNKMSKSKKTSWAYCEDLLSNLRHVVLKLDPRWLQETDIVEAGDA</sequence>